<dbReference type="InterPro" id="IPR003787">
    <property type="entry name" value="Sulphur_relay_DsrE/F-like"/>
</dbReference>
<dbReference type="Proteomes" id="UP000503297">
    <property type="component" value="Chromosome"/>
</dbReference>
<dbReference type="KEGG" id="bwa:HLV38_03315"/>
<dbReference type="EMBL" id="CP053716">
    <property type="protein sequence ID" value="QKF07256.1"/>
    <property type="molecule type" value="Genomic_DNA"/>
</dbReference>
<dbReference type="SUPFAM" id="SSF75169">
    <property type="entry name" value="DsrEFH-like"/>
    <property type="match status" value="1"/>
</dbReference>
<dbReference type="InterPro" id="IPR027396">
    <property type="entry name" value="DsrEFH-like"/>
</dbReference>
<proteinExistence type="predicted"/>
<sequence length="127" mass="13496">MARTAQTPANSGAPGDYVVFVGKDHLGEGDVTLGRNLMKMALRTFAEADEPPAAVLFANGGVLTLTAAEPPELPEALRTLEARGTRLVGCRSCLDFYEVLDQVHVGTVGNMAQILREMRAAAKVITL</sequence>
<dbReference type="RefSeq" id="WP_172300849.1">
    <property type="nucleotide sequence ID" value="NZ_CP053716.1"/>
</dbReference>
<evidence type="ECO:0000313" key="1">
    <source>
        <dbReference type="EMBL" id="QKF07256.1"/>
    </source>
</evidence>
<protein>
    <recommendedName>
        <fullName evidence="3">Sulfurtransferase-like selenium metabolism protein YedF</fullName>
    </recommendedName>
</protein>
<keyword evidence="2" id="KW-1185">Reference proteome</keyword>
<evidence type="ECO:0008006" key="3">
    <source>
        <dbReference type="Google" id="ProtNLM"/>
    </source>
</evidence>
<evidence type="ECO:0000313" key="2">
    <source>
        <dbReference type="Proteomes" id="UP000503297"/>
    </source>
</evidence>
<organism evidence="1 2">
    <name type="scientific">Berryella wangjianweii</name>
    <dbReference type="NCBI Taxonomy" id="2734634"/>
    <lineage>
        <taxon>Bacteria</taxon>
        <taxon>Bacillati</taxon>
        <taxon>Actinomycetota</taxon>
        <taxon>Coriobacteriia</taxon>
        <taxon>Eggerthellales</taxon>
        <taxon>Eggerthellaceae</taxon>
        <taxon>Berryella</taxon>
    </lineage>
</organism>
<dbReference type="Pfam" id="PF02635">
    <property type="entry name" value="DsrE"/>
    <property type="match status" value="1"/>
</dbReference>
<dbReference type="AlphaFoldDB" id="A0A6M8J5L2"/>
<name>A0A6M8J5L2_9ACTN</name>
<reference evidence="2" key="1">
    <citation type="submission" date="2020-05" db="EMBL/GenBank/DDBJ databases">
        <title>Novel species in genus Nocardioides.</title>
        <authorList>
            <person name="Zhang G."/>
        </authorList>
    </citation>
    <scope>NUCLEOTIDE SEQUENCE [LARGE SCALE GENOMIC DNA]</scope>
    <source>
        <strain evidence="2">zg-1050</strain>
    </source>
</reference>
<gene>
    <name evidence="1" type="ORF">HLV38_03315</name>
</gene>
<accession>A0A6M8J5L2</accession>